<feature type="region of interest" description="Disordered" evidence="1">
    <location>
        <begin position="159"/>
        <end position="307"/>
    </location>
</feature>
<name>Q75BD3_EREGS</name>
<evidence type="ECO:0000313" key="3">
    <source>
        <dbReference type="EMBL" id="AAS51553.2"/>
    </source>
</evidence>
<feature type="compositionally biased region" description="Low complexity" evidence="1">
    <location>
        <begin position="234"/>
        <end position="252"/>
    </location>
</feature>
<keyword evidence="2" id="KW-0472">Membrane</keyword>
<organism evidence="3 4">
    <name type="scientific">Eremothecium gossypii (strain ATCC 10895 / CBS 109.51 / FGSC 9923 / NRRL Y-1056)</name>
    <name type="common">Yeast</name>
    <name type="synonym">Ashbya gossypii</name>
    <dbReference type="NCBI Taxonomy" id="284811"/>
    <lineage>
        <taxon>Eukaryota</taxon>
        <taxon>Fungi</taxon>
        <taxon>Dikarya</taxon>
        <taxon>Ascomycota</taxon>
        <taxon>Saccharomycotina</taxon>
        <taxon>Saccharomycetes</taxon>
        <taxon>Saccharomycetales</taxon>
        <taxon>Saccharomycetaceae</taxon>
        <taxon>Eremothecium</taxon>
    </lineage>
</organism>
<reference evidence="4" key="2">
    <citation type="journal article" date="2013" name="G3 (Bethesda)">
        <title>Genomes of Ashbya fungi isolated from insects reveal four mating-type loci, numerous translocations, lack of transposons, and distinct gene duplications.</title>
        <authorList>
            <person name="Dietrich F.S."/>
            <person name="Voegeli S."/>
            <person name="Kuo S."/>
            <person name="Philippsen P."/>
        </authorList>
    </citation>
    <scope>GENOME REANNOTATION</scope>
    <source>
        <strain evidence="4">ATCC 10895 / CBS 109.51 / FGSC 9923 / NRRL Y-1056</strain>
    </source>
</reference>
<gene>
    <name evidence="3" type="ORF">AGOS_ADL367W</name>
</gene>
<dbReference type="EMBL" id="AE016817">
    <property type="protein sequence ID" value="AAS51553.2"/>
    <property type="molecule type" value="Genomic_DNA"/>
</dbReference>
<dbReference type="STRING" id="284811.Q75BD3"/>
<feature type="compositionally biased region" description="Basic and acidic residues" evidence="1">
    <location>
        <begin position="258"/>
        <end position="274"/>
    </location>
</feature>
<dbReference type="FunCoup" id="Q75BD3">
    <property type="interactions" value="102"/>
</dbReference>
<feature type="compositionally biased region" description="Acidic residues" evidence="1">
    <location>
        <begin position="165"/>
        <end position="175"/>
    </location>
</feature>
<dbReference type="eggNOG" id="ENOG502RY3X">
    <property type="taxonomic scope" value="Eukaryota"/>
</dbReference>
<keyword evidence="2" id="KW-1133">Transmembrane helix</keyword>
<evidence type="ECO:0000313" key="4">
    <source>
        <dbReference type="Proteomes" id="UP000000591"/>
    </source>
</evidence>
<dbReference type="KEGG" id="ago:AGOS_ADL367W"/>
<keyword evidence="4" id="KW-1185">Reference proteome</keyword>
<dbReference type="GeneID" id="4619864"/>
<dbReference type="HOGENOM" id="CLU_062466_0_0_1"/>
<evidence type="ECO:0000256" key="1">
    <source>
        <dbReference type="SAM" id="MobiDB-lite"/>
    </source>
</evidence>
<sequence length="307" mass="32341">MSCTRCSENRCVPIDALDDGGADSAVSADSKSGKVAVGAIIGGVVGGLLLLVGLGLLTYYHKYWRKRKQRYADTVGSDPPDDEKAMYKAADSAGGNGTPKGDMAAAYQPRNRSSAATMATRASNVLPVAYIPGVTAVGKKFRNRHLFNNGDTRSHITLGSSILGGDDDDFDDDSEIGSQAGDRSSVGVQHAGNLTTAIRAKPKLVQINEEDETEDTESLPPAGSSSTTGALPRKAAVTVEAAPEAAKAVSAALSQDPFHMDGEDDNHDKDKDEGTDSNDEPDDDDDEGSFILDVEVAEPIRKNSLRR</sequence>
<reference evidence="3 4" key="1">
    <citation type="journal article" date="2004" name="Science">
        <title>The Ashbya gossypii genome as a tool for mapping the ancient Saccharomyces cerevisiae genome.</title>
        <authorList>
            <person name="Dietrich F.S."/>
            <person name="Voegeli S."/>
            <person name="Brachat S."/>
            <person name="Lerch A."/>
            <person name="Gates K."/>
            <person name="Steiner S."/>
            <person name="Mohr C."/>
            <person name="Pohlmann R."/>
            <person name="Luedi P."/>
            <person name="Choi S."/>
            <person name="Wing R.A."/>
            <person name="Flavier A."/>
            <person name="Gaffney T.D."/>
            <person name="Philippsen P."/>
        </authorList>
    </citation>
    <scope>NUCLEOTIDE SEQUENCE [LARGE SCALE GENOMIC DNA]</scope>
    <source>
        <strain evidence="4">ATCC 10895 / CBS 109.51 / FGSC 9923 / NRRL Y-1056</strain>
    </source>
</reference>
<dbReference type="OMA" id="FRNRHLF"/>
<dbReference type="RefSeq" id="NP_983729.2">
    <property type="nucleotide sequence ID" value="NM_209082.2"/>
</dbReference>
<dbReference type="Proteomes" id="UP000000591">
    <property type="component" value="Chromosome IV"/>
</dbReference>
<feature type="compositionally biased region" description="Acidic residues" evidence="1">
    <location>
        <begin position="275"/>
        <end position="288"/>
    </location>
</feature>
<proteinExistence type="predicted"/>
<keyword evidence="2" id="KW-0812">Transmembrane</keyword>
<protein>
    <submittedName>
        <fullName evidence="3">ADL367Wp</fullName>
    </submittedName>
</protein>
<feature type="transmembrane region" description="Helical" evidence="2">
    <location>
        <begin position="35"/>
        <end position="60"/>
    </location>
</feature>
<accession>Q75BD3</accession>
<feature type="compositionally biased region" description="Acidic residues" evidence="1">
    <location>
        <begin position="208"/>
        <end position="217"/>
    </location>
</feature>
<evidence type="ECO:0000256" key="2">
    <source>
        <dbReference type="SAM" id="Phobius"/>
    </source>
</evidence>
<dbReference type="OrthoDB" id="2402916at2759"/>
<dbReference type="InParanoid" id="Q75BD3"/>
<dbReference type="AlphaFoldDB" id="Q75BD3"/>